<dbReference type="GO" id="GO:0005634">
    <property type="term" value="C:nucleus"/>
    <property type="evidence" value="ECO:0007669"/>
    <property type="project" value="UniProtKB-SubCell"/>
</dbReference>
<dbReference type="GO" id="GO:0003677">
    <property type="term" value="F:DNA binding"/>
    <property type="evidence" value="ECO:0007669"/>
    <property type="project" value="UniProtKB-KW"/>
</dbReference>
<dbReference type="SUPFAM" id="SSF101936">
    <property type="entry name" value="DNA-binding pseudobarrel domain"/>
    <property type="match status" value="1"/>
</dbReference>
<dbReference type="InterPro" id="IPR015300">
    <property type="entry name" value="DNA-bd_pseudobarrel_sf"/>
</dbReference>
<keyword evidence="8" id="KW-1185">Reference proteome</keyword>
<dbReference type="EMBL" id="BTGU01000014">
    <property type="protein sequence ID" value="GMN42151.1"/>
    <property type="molecule type" value="Genomic_DNA"/>
</dbReference>
<comment type="caution">
    <text evidence="7">The sequence shown here is derived from an EMBL/GenBank/DDBJ whole genome shotgun (WGS) entry which is preliminary data.</text>
</comment>
<reference evidence="7" key="1">
    <citation type="submission" date="2023-07" db="EMBL/GenBank/DDBJ databases">
        <title>draft genome sequence of fig (Ficus carica).</title>
        <authorList>
            <person name="Takahashi T."/>
            <person name="Nishimura K."/>
        </authorList>
    </citation>
    <scope>NUCLEOTIDE SEQUENCE</scope>
</reference>
<keyword evidence="5" id="KW-0539">Nucleus</keyword>
<evidence type="ECO:0000256" key="4">
    <source>
        <dbReference type="ARBA" id="ARBA00023163"/>
    </source>
</evidence>
<name>A0AA88ADY7_FICCA</name>
<dbReference type="Pfam" id="PF02362">
    <property type="entry name" value="B3"/>
    <property type="match status" value="1"/>
</dbReference>
<dbReference type="SMART" id="SM01019">
    <property type="entry name" value="B3"/>
    <property type="match status" value="1"/>
</dbReference>
<keyword evidence="3" id="KW-0238">DNA-binding</keyword>
<comment type="subcellular location">
    <subcellularLocation>
        <location evidence="1">Nucleus</location>
    </subcellularLocation>
</comment>
<dbReference type="Gene3D" id="2.40.330.10">
    <property type="entry name" value="DNA-binding pseudobarrel domain"/>
    <property type="match status" value="1"/>
</dbReference>
<dbReference type="CDD" id="cd10017">
    <property type="entry name" value="B3_DNA"/>
    <property type="match status" value="1"/>
</dbReference>
<protein>
    <recommendedName>
        <fullName evidence="6">TF-B3 domain-containing protein</fullName>
    </recommendedName>
</protein>
<sequence length="162" mass="18449">MMMKLPGTGNVDIGRCLNRVLGNGLPVSPVHGGDFLPEAGQFVRGSNVFKGLKKSDVGSRLSVPKEWWDMIRPLLSDDCHEIELPAVDGVGMYWEFRCAIRQKGQYRKPVFQSDGWLQFVNYKGLGAGDFVILETFENQFRGTRFMLRALKYDAARHFWFDV</sequence>
<evidence type="ECO:0000256" key="5">
    <source>
        <dbReference type="ARBA" id="ARBA00023242"/>
    </source>
</evidence>
<feature type="domain" description="TF-B3" evidence="6">
    <location>
        <begin position="49"/>
        <end position="153"/>
    </location>
</feature>
<gene>
    <name evidence="7" type="ORF">TIFTF001_011364</name>
</gene>
<dbReference type="Proteomes" id="UP001187192">
    <property type="component" value="Unassembled WGS sequence"/>
</dbReference>
<evidence type="ECO:0000256" key="1">
    <source>
        <dbReference type="ARBA" id="ARBA00004123"/>
    </source>
</evidence>
<evidence type="ECO:0000313" key="8">
    <source>
        <dbReference type="Proteomes" id="UP001187192"/>
    </source>
</evidence>
<keyword evidence="4" id="KW-0804">Transcription</keyword>
<proteinExistence type="predicted"/>
<keyword evidence="2" id="KW-0805">Transcription regulation</keyword>
<evidence type="ECO:0000256" key="3">
    <source>
        <dbReference type="ARBA" id="ARBA00023125"/>
    </source>
</evidence>
<evidence type="ECO:0000259" key="6">
    <source>
        <dbReference type="SMART" id="SM01019"/>
    </source>
</evidence>
<dbReference type="InterPro" id="IPR003340">
    <property type="entry name" value="B3_DNA-bd"/>
</dbReference>
<evidence type="ECO:0000256" key="2">
    <source>
        <dbReference type="ARBA" id="ARBA00023015"/>
    </source>
</evidence>
<dbReference type="AlphaFoldDB" id="A0AA88ADY7"/>
<accession>A0AA88ADY7</accession>
<organism evidence="7 8">
    <name type="scientific">Ficus carica</name>
    <name type="common">Common fig</name>
    <dbReference type="NCBI Taxonomy" id="3494"/>
    <lineage>
        <taxon>Eukaryota</taxon>
        <taxon>Viridiplantae</taxon>
        <taxon>Streptophyta</taxon>
        <taxon>Embryophyta</taxon>
        <taxon>Tracheophyta</taxon>
        <taxon>Spermatophyta</taxon>
        <taxon>Magnoliopsida</taxon>
        <taxon>eudicotyledons</taxon>
        <taxon>Gunneridae</taxon>
        <taxon>Pentapetalae</taxon>
        <taxon>rosids</taxon>
        <taxon>fabids</taxon>
        <taxon>Rosales</taxon>
        <taxon>Moraceae</taxon>
        <taxon>Ficeae</taxon>
        <taxon>Ficus</taxon>
    </lineage>
</organism>
<evidence type="ECO:0000313" key="7">
    <source>
        <dbReference type="EMBL" id="GMN42151.1"/>
    </source>
</evidence>